<dbReference type="InterPro" id="IPR005545">
    <property type="entry name" value="YCII"/>
</dbReference>
<dbReference type="OrthoDB" id="7782105at2"/>
<dbReference type="SUPFAM" id="SSF54909">
    <property type="entry name" value="Dimeric alpha+beta barrel"/>
    <property type="match status" value="1"/>
</dbReference>
<protein>
    <submittedName>
        <fullName evidence="3">Uncharacterized conserved protein</fullName>
    </submittedName>
</protein>
<keyword evidence="4" id="KW-1185">Reference proteome</keyword>
<sequence length="117" mass="13104">MSNFLYLFRGGDAAYERMSQKERQEHMELWGAWMENLQQQGNLVDGQPLGAEGKVVRDRGTVVTDGPFVEGSEVVGGYLIVSAADFHEATEISKGCPIFDYDGAFVEIREIQDMDNH</sequence>
<evidence type="ECO:0000313" key="4">
    <source>
        <dbReference type="Proteomes" id="UP000199534"/>
    </source>
</evidence>
<accession>A0A1I6FZX1</accession>
<reference evidence="3 4" key="1">
    <citation type="submission" date="2016-10" db="EMBL/GenBank/DDBJ databases">
        <authorList>
            <person name="de Groot N.N."/>
        </authorList>
    </citation>
    <scope>NUCLEOTIDE SEQUENCE [LARGE SCALE GENOMIC DNA]</scope>
    <source>
        <strain evidence="3 4">DSM 21019</strain>
    </source>
</reference>
<comment type="similarity">
    <text evidence="1">Belongs to the YciI family.</text>
</comment>
<dbReference type="Proteomes" id="UP000199534">
    <property type="component" value="Unassembled WGS sequence"/>
</dbReference>
<evidence type="ECO:0000259" key="2">
    <source>
        <dbReference type="Pfam" id="PF03795"/>
    </source>
</evidence>
<dbReference type="Pfam" id="PF03795">
    <property type="entry name" value="YCII"/>
    <property type="match status" value="1"/>
</dbReference>
<evidence type="ECO:0000256" key="1">
    <source>
        <dbReference type="ARBA" id="ARBA00007689"/>
    </source>
</evidence>
<name>A0A1I6FZX1_9FLAO</name>
<dbReference type="InterPro" id="IPR011008">
    <property type="entry name" value="Dimeric_a/b-barrel"/>
</dbReference>
<dbReference type="PANTHER" id="PTHR35174">
    <property type="entry name" value="BLL7171 PROTEIN-RELATED"/>
    <property type="match status" value="1"/>
</dbReference>
<dbReference type="AlphaFoldDB" id="A0A1I6FZX1"/>
<feature type="domain" description="YCII-related" evidence="2">
    <location>
        <begin position="18"/>
        <end position="113"/>
    </location>
</feature>
<dbReference type="EMBL" id="FOYQ01000001">
    <property type="protein sequence ID" value="SFR35440.1"/>
    <property type="molecule type" value="Genomic_DNA"/>
</dbReference>
<proteinExistence type="inferred from homology"/>
<dbReference type="STRING" id="400055.SAMN04490243_0991"/>
<dbReference type="RefSeq" id="WP_092981121.1">
    <property type="nucleotide sequence ID" value="NZ_FOYQ01000001.1"/>
</dbReference>
<organism evidence="3 4">
    <name type="scientific">Robiginitalea myxolifaciens</name>
    <dbReference type="NCBI Taxonomy" id="400055"/>
    <lineage>
        <taxon>Bacteria</taxon>
        <taxon>Pseudomonadati</taxon>
        <taxon>Bacteroidota</taxon>
        <taxon>Flavobacteriia</taxon>
        <taxon>Flavobacteriales</taxon>
        <taxon>Flavobacteriaceae</taxon>
        <taxon>Robiginitalea</taxon>
    </lineage>
</organism>
<dbReference type="PANTHER" id="PTHR35174:SF1">
    <property type="entry name" value="BLL0086 PROTEIN"/>
    <property type="match status" value="1"/>
</dbReference>
<dbReference type="Gene3D" id="3.30.70.1060">
    <property type="entry name" value="Dimeric alpha+beta barrel"/>
    <property type="match status" value="1"/>
</dbReference>
<evidence type="ECO:0000313" key="3">
    <source>
        <dbReference type="EMBL" id="SFR35440.1"/>
    </source>
</evidence>
<gene>
    <name evidence="3" type="ORF">SAMN04490243_0991</name>
</gene>